<feature type="compositionally biased region" description="Basic and acidic residues" evidence="2">
    <location>
        <begin position="207"/>
        <end position="230"/>
    </location>
</feature>
<dbReference type="EMBL" id="CAKOFQ010006846">
    <property type="protein sequence ID" value="CAH1976299.1"/>
    <property type="molecule type" value="Genomic_DNA"/>
</dbReference>
<evidence type="ECO:0000256" key="1">
    <source>
        <dbReference type="SAM" id="Coils"/>
    </source>
</evidence>
<feature type="region of interest" description="Disordered" evidence="2">
    <location>
        <begin position="202"/>
        <end position="241"/>
    </location>
</feature>
<accession>A0A9P0KKV6</accession>
<evidence type="ECO:0000313" key="3">
    <source>
        <dbReference type="EMBL" id="CAH1976299.1"/>
    </source>
</evidence>
<dbReference type="AlphaFoldDB" id="A0A9P0KKV6"/>
<evidence type="ECO:0000256" key="2">
    <source>
        <dbReference type="SAM" id="MobiDB-lite"/>
    </source>
</evidence>
<feature type="coiled-coil region" evidence="1">
    <location>
        <begin position="15"/>
        <end position="63"/>
    </location>
</feature>
<gene>
    <name evidence="3" type="ORF">ACAOBT_LOCUS12084</name>
</gene>
<name>A0A9P0KKV6_ACAOB</name>
<protein>
    <recommendedName>
        <fullName evidence="5">Endonuclease-reverse transcriptase</fullName>
    </recommendedName>
</protein>
<dbReference type="Proteomes" id="UP001152888">
    <property type="component" value="Unassembled WGS sequence"/>
</dbReference>
<evidence type="ECO:0008006" key="5">
    <source>
        <dbReference type="Google" id="ProtNLM"/>
    </source>
</evidence>
<proteinExistence type="predicted"/>
<organism evidence="3 4">
    <name type="scientific">Acanthoscelides obtectus</name>
    <name type="common">Bean weevil</name>
    <name type="synonym">Bruchus obtectus</name>
    <dbReference type="NCBI Taxonomy" id="200917"/>
    <lineage>
        <taxon>Eukaryota</taxon>
        <taxon>Metazoa</taxon>
        <taxon>Ecdysozoa</taxon>
        <taxon>Arthropoda</taxon>
        <taxon>Hexapoda</taxon>
        <taxon>Insecta</taxon>
        <taxon>Pterygota</taxon>
        <taxon>Neoptera</taxon>
        <taxon>Endopterygota</taxon>
        <taxon>Coleoptera</taxon>
        <taxon>Polyphaga</taxon>
        <taxon>Cucujiformia</taxon>
        <taxon>Chrysomeloidea</taxon>
        <taxon>Chrysomelidae</taxon>
        <taxon>Bruchinae</taxon>
        <taxon>Bruchini</taxon>
        <taxon>Acanthoscelides</taxon>
    </lineage>
</organism>
<dbReference type="Gene3D" id="3.30.70.1820">
    <property type="entry name" value="L1 transposable element, RRM domain"/>
    <property type="match status" value="1"/>
</dbReference>
<evidence type="ECO:0000313" key="4">
    <source>
        <dbReference type="Proteomes" id="UP001152888"/>
    </source>
</evidence>
<keyword evidence="4" id="KW-1185">Reference proteome</keyword>
<sequence length="269" mass="30525">MEDQGEITNQILNILQEIRSDLKEVKESLATQRNRIDDIDSRIKDLDTENADLKQQVVVLRRKELKNNIILFGLEETQNEDLLKDMIAFLHSNLAATITETDINNIYRIGIANSNTPRPVKLELVRNIVKQKIIKSAYKLKGTNIAIAADLIPEDNQLQKILRKHLKIASGQKQSAKIHKNKLLVNGVAYSAEELELEEYISEQEEEAKTAETQETPSHDKKATLEKSVEPKQSSTTATAIVFTRSKRLENKVQGEKVLIPPSKRARNQ</sequence>
<reference evidence="3" key="1">
    <citation type="submission" date="2022-03" db="EMBL/GenBank/DDBJ databases">
        <authorList>
            <person name="Sayadi A."/>
        </authorList>
    </citation>
    <scope>NUCLEOTIDE SEQUENCE</scope>
</reference>
<keyword evidence="1" id="KW-0175">Coiled coil</keyword>
<dbReference type="OrthoDB" id="6782207at2759"/>
<comment type="caution">
    <text evidence="3">The sequence shown here is derived from an EMBL/GenBank/DDBJ whole genome shotgun (WGS) entry which is preliminary data.</text>
</comment>